<sequence>MAEPTAGQRRLILGLFAFAFLVFVTGIVVIAYLSGVI</sequence>
<evidence type="ECO:0000313" key="3">
    <source>
        <dbReference type="EMBL" id="ELY28560.1"/>
    </source>
</evidence>
<accession>E4NMT5</accession>
<protein>
    <submittedName>
        <fullName evidence="2">Uncharacterized protein</fullName>
    </submittedName>
</protein>
<evidence type="ECO:0000256" key="1">
    <source>
        <dbReference type="SAM" id="Phobius"/>
    </source>
</evidence>
<dbReference type="EMBL" id="CP001690">
    <property type="protein sequence ID" value="ADQ67347.1"/>
    <property type="molecule type" value="Genomic_DNA"/>
</dbReference>
<feature type="transmembrane region" description="Helical" evidence="1">
    <location>
        <begin position="12"/>
        <end position="33"/>
    </location>
</feature>
<reference evidence="2 4" key="1">
    <citation type="journal article" date="2009" name="Stand. Genomic Sci.">
        <title>Complete genome sequence of Halogeometricum borinquense type strain (PR3).</title>
        <authorList>
            <person name="Malfatti S."/>
            <person name="Tindall B.J."/>
            <person name="Schneider S."/>
            <person name="Fahnrich R."/>
            <person name="Lapidus A."/>
            <person name="Labuttii K."/>
            <person name="Copeland A."/>
            <person name="Glavina Del Rio T."/>
            <person name="Nolan M."/>
            <person name="Chen F."/>
            <person name="Lucas S."/>
            <person name="Tice H."/>
            <person name="Cheng J.F."/>
            <person name="Bruce D."/>
            <person name="Goodwin L."/>
            <person name="Pitluck S."/>
            <person name="Anderson I."/>
            <person name="Pati A."/>
            <person name="Ivanova N."/>
            <person name="Mavromatis K."/>
            <person name="Chen A."/>
            <person name="Palaniappan K."/>
            <person name="D'haeseleer P."/>
            <person name="Goker M."/>
            <person name="Bristow J."/>
            <person name="Eisen J.A."/>
            <person name="Markowitz V."/>
            <person name="Hugenholtz P."/>
            <person name="Kyrpides N.C."/>
            <person name="Klenk H.P."/>
            <person name="Chain P."/>
        </authorList>
    </citation>
    <scope>NUCLEOTIDE SEQUENCE [LARGE SCALE GENOMIC DNA]</scope>
    <source>
        <strain evidence="4">ATCC 700274 / DSM 11551 / JCM 10706 / KCTC 4070 / PR3</strain>
        <strain evidence="2">PR 3</strain>
    </source>
</reference>
<evidence type="ECO:0000313" key="2">
    <source>
        <dbReference type="EMBL" id="ADQ67347.1"/>
    </source>
</evidence>
<dbReference type="KEGG" id="hbo:Hbor_17790"/>
<keyword evidence="4" id="KW-1185">Reference proteome</keyword>
<dbReference type="AlphaFoldDB" id="E4NMT5"/>
<keyword evidence="1" id="KW-1133">Transmembrane helix</keyword>
<name>E4NMT5_HALBP</name>
<dbReference type="EMBL" id="AOHT01000024">
    <property type="protein sequence ID" value="ELY28560.1"/>
    <property type="molecule type" value="Genomic_DNA"/>
</dbReference>
<dbReference type="Proteomes" id="UP000006663">
    <property type="component" value="Chromosome"/>
</dbReference>
<reference evidence="3 5" key="2">
    <citation type="journal article" date="2014" name="PLoS Genet.">
        <title>Phylogenetically driven sequencing of extremely halophilic archaea reveals strategies for static and dynamic osmo-response.</title>
        <authorList>
            <person name="Becker E.A."/>
            <person name="Seitzer P.M."/>
            <person name="Tritt A."/>
            <person name="Larsen D."/>
            <person name="Krusor M."/>
            <person name="Yao A.I."/>
            <person name="Wu D."/>
            <person name="Madern D."/>
            <person name="Eisen J.A."/>
            <person name="Darling A.E."/>
            <person name="Facciotti M.T."/>
        </authorList>
    </citation>
    <scope>NUCLEOTIDE SEQUENCE [LARGE SCALE GENOMIC DNA]</scope>
    <source>
        <strain evidence="3 5">DSM 11551</strain>
    </source>
</reference>
<dbReference type="HOGENOM" id="CLU_220170_0_0_2"/>
<dbReference type="eggNOG" id="arCOG11893">
    <property type="taxonomic scope" value="Archaea"/>
</dbReference>
<evidence type="ECO:0000313" key="5">
    <source>
        <dbReference type="Proteomes" id="UP000011585"/>
    </source>
</evidence>
<evidence type="ECO:0000313" key="4">
    <source>
        <dbReference type="Proteomes" id="UP000006663"/>
    </source>
</evidence>
<proteinExistence type="predicted"/>
<dbReference type="Proteomes" id="UP000011585">
    <property type="component" value="Unassembled WGS sequence"/>
</dbReference>
<gene>
    <name evidence="2" type="ordered locus">Hbor_17790</name>
    <name evidence="3" type="ORF">C499_07855</name>
</gene>
<organism evidence="2 4">
    <name type="scientific">Halogeometricum borinquense (strain ATCC 700274 / DSM 11551 / JCM 10706 / KCTC 4070 / PR3)</name>
    <dbReference type="NCBI Taxonomy" id="469382"/>
    <lineage>
        <taxon>Archaea</taxon>
        <taxon>Methanobacteriati</taxon>
        <taxon>Methanobacteriota</taxon>
        <taxon>Stenosarchaea group</taxon>
        <taxon>Halobacteria</taxon>
        <taxon>Halobacteriales</taxon>
        <taxon>Haloferacaceae</taxon>
        <taxon>Halogeometricum</taxon>
    </lineage>
</organism>
<keyword evidence="1" id="KW-0472">Membrane</keyword>
<keyword evidence="1" id="KW-0812">Transmembrane</keyword>